<gene>
    <name evidence="1" type="ORF">HMPREF0083_03978</name>
</gene>
<dbReference type="Proteomes" id="UP000016511">
    <property type="component" value="Unassembled WGS sequence"/>
</dbReference>
<dbReference type="HOGENOM" id="CLU_2217531_0_0_9"/>
<dbReference type="STRING" id="649747.HMPREF0083_03978"/>
<sequence>MLNVHFTINKHPFFSRAYDVVKATVLIARPPGKGPTWTLSVYIYAQPSTGHGTLCHGFFVLYNIKGVDYPVRSRVDSHHTVPQTGVGPALATRASPILQYMDNELV</sequence>
<name>U1WZ42_ANEAE</name>
<keyword evidence="2" id="KW-1185">Reference proteome</keyword>
<protein>
    <submittedName>
        <fullName evidence="1">Uncharacterized protein</fullName>
    </submittedName>
</protein>
<proteinExistence type="predicted"/>
<dbReference type="EMBL" id="AWSJ01000237">
    <property type="protein sequence ID" value="ERI07970.1"/>
    <property type="molecule type" value="Genomic_DNA"/>
</dbReference>
<reference evidence="1 2" key="1">
    <citation type="submission" date="2013-08" db="EMBL/GenBank/DDBJ databases">
        <authorList>
            <person name="Weinstock G."/>
            <person name="Sodergren E."/>
            <person name="Wylie T."/>
            <person name="Fulton L."/>
            <person name="Fulton R."/>
            <person name="Fronick C."/>
            <person name="O'Laughlin M."/>
            <person name="Godfrey J."/>
            <person name="Miner T."/>
            <person name="Herter B."/>
            <person name="Appelbaum E."/>
            <person name="Cordes M."/>
            <person name="Lek S."/>
            <person name="Wollam A."/>
            <person name="Pepin K.H."/>
            <person name="Palsikar V.B."/>
            <person name="Mitreva M."/>
            <person name="Wilson R.K."/>
        </authorList>
    </citation>
    <scope>NUCLEOTIDE SEQUENCE [LARGE SCALE GENOMIC DNA]</scope>
    <source>
        <strain evidence="1 2">ATCC 12856</strain>
    </source>
</reference>
<comment type="caution">
    <text evidence="1">The sequence shown here is derived from an EMBL/GenBank/DDBJ whole genome shotgun (WGS) entry which is preliminary data.</text>
</comment>
<evidence type="ECO:0000313" key="2">
    <source>
        <dbReference type="Proteomes" id="UP000016511"/>
    </source>
</evidence>
<evidence type="ECO:0000313" key="1">
    <source>
        <dbReference type="EMBL" id="ERI07970.1"/>
    </source>
</evidence>
<organism evidence="1 2">
    <name type="scientific">Aneurinibacillus aneurinilyticus ATCC 12856</name>
    <dbReference type="NCBI Taxonomy" id="649747"/>
    <lineage>
        <taxon>Bacteria</taxon>
        <taxon>Bacillati</taxon>
        <taxon>Bacillota</taxon>
        <taxon>Bacilli</taxon>
        <taxon>Bacillales</taxon>
        <taxon>Paenibacillaceae</taxon>
        <taxon>Aneurinibacillus group</taxon>
        <taxon>Aneurinibacillus</taxon>
    </lineage>
</organism>
<dbReference type="AlphaFoldDB" id="U1WZ42"/>
<accession>U1WZ42</accession>